<sequence length="157" mass="16990">MSDRLTVAVLLAAAWAAPASAQWACSDDRVTVVGEFGRASFAVEVADEPQERSQGLMYVEEMGTLEGMLFVYERPQRASFWMRNTLIPLDMLFADETGVITRIHAQAVPLDETSIDGGEGVKYVLEINGGLAARLGIEEGDAMQHPAMGADAKLPCE</sequence>
<name>A0A0D0NKR4_9RHOB</name>
<dbReference type="PANTHER" id="PTHR37953:SF1">
    <property type="entry name" value="UPF0127 PROTEIN MJ1496"/>
    <property type="match status" value="1"/>
</dbReference>
<dbReference type="InterPro" id="IPR038695">
    <property type="entry name" value="Saro_0823-like_sf"/>
</dbReference>
<keyword evidence="3" id="KW-1185">Reference proteome</keyword>
<dbReference type="OrthoDB" id="9808290at2"/>
<dbReference type="Proteomes" id="UP000035100">
    <property type="component" value="Unassembled WGS sequence"/>
</dbReference>
<dbReference type="EMBL" id="AONG01000012">
    <property type="protein sequence ID" value="KIQ68910.1"/>
    <property type="molecule type" value="Genomic_DNA"/>
</dbReference>
<evidence type="ECO:0000313" key="3">
    <source>
        <dbReference type="Proteomes" id="UP000035100"/>
    </source>
</evidence>
<accession>A0A0D0NKR4</accession>
<dbReference type="PATRIC" id="fig|1123501.6.peg.2754"/>
<dbReference type="Pfam" id="PF02643">
    <property type="entry name" value="DUF192"/>
    <property type="match status" value="1"/>
</dbReference>
<feature type="chain" id="PRO_5002217561" description="DUF192 domain-containing protein" evidence="1">
    <location>
        <begin position="22"/>
        <end position="157"/>
    </location>
</feature>
<gene>
    <name evidence="2" type="ORF">Wenmar_02642</name>
</gene>
<dbReference type="AlphaFoldDB" id="A0A0D0NKR4"/>
<evidence type="ECO:0000313" key="2">
    <source>
        <dbReference type="EMBL" id="KIQ68910.1"/>
    </source>
</evidence>
<comment type="caution">
    <text evidence="2">The sequence shown here is derived from an EMBL/GenBank/DDBJ whole genome shotgun (WGS) entry which is preliminary data.</text>
</comment>
<keyword evidence="1" id="KW-0732">Signal</keyword>
<reference evidence="2 3" key="1">
    <citation type="submission" date="2013-01" db="EMBL/GenBank/DDBJ databases">
        <authorList>
            <person name="Fiebig A."/>
            <person name="Goeker M."/>
            <person name="Klenk H.-P.P."/>
        </authorList>
    </citation>
    <scope>NUCLEOTIDE SEQUENCE [LARGE SCALE GENOMIC DNA]</scope>
    <source>
        <strain evidence="2 3">DSM 24838</strain>
    </source>
</reference>
<dbReference type="STRING" id="1123501.Wenmar_02642"/>
<protein>
    <recommendedName>
        <fullName evidence="4">DUF192 domain-containing protein</fullName>
    </recommendedName>
</protein>
<dbReference type="Gene3D" id="2.60.120.1140">
    <property type="entry name" value="Protein of unknown function DUF192"/>
    <property type="match status" value="1"/>
</dbReference>
<evidence type="ECO:0008006" key="4">
    <source>
        <dbReference type="Google" id="ProtNLM"/>
    </source>
</evidence>
<proteinExistence type="predicted"/>
<dbReference type="PANTHER" id="PTHR37953">
    <property type="entry name" value="UPF0127 PROTEIN MJ1496"/>
    <property type="match status" value="1"/>
</dbReference>
<dbReference type="RefSeq" id="WP_026198258.1">
    <property type="nucleotide sequence ID" value="NZ_KB902277.1"/>
</dbReference>
<evidence type="ECO:0000256" key="1">
    <source>
        <dbReference type="SAM" id="SignalP"/>
    </source>
</evidence>
<organism evidence="2 3">
    <name type="scientific">Wenxinia marina DSM 24838</name>
    <dbReference type="NCBI Taxonomy" id="1123501"/>
    <lineage>
        <taxon>Bacteria</taxon>
        <taxon>Pseudomonadati</taxon>
        <taxon>Pseudomonadota</taxon>
        <taxon>Alphaproteobacteria</taxon>
        <taxon>Rhodobacterales</taxon>
        <taxon>Roseobacteraceae</taxon>
        <taxon>Wenxinia</taxon>
    </lineage>
</organism>
<dbReference type="eggNOG" id="COG1430">
    <property type="taxonomic scope" value="Bacteria"/>
</dbReference>
<feature type="signal peptide" evidence="1">
    <location>
        <begin position="1"/>
        <end position="21"/>
    </location>
</feature>
<dbReference type="InterPro" id="IPR003795">
    <property type="entry name" value="DUF192"/>
</dbReference>